<keyword evidence="1" id="KW-0472">Membrane</keyword>
<feature type="transmembrane region" description="Helical" evidence="1">
    <location>
        <begin position="9"/>
        <end position="29"/>
    </location>
</feature>
<evidence type="ECO:0000313" key="3">
    <source>
        <dbReference type="Proteomes" id="UP001596099"/>
    </source>
</evidence>
<keyword evidence="1" id="KW-0812">Transmembrane</keyword>
<keyword evidence="1" id="KW-1133">Transmembrane helix</keyword>
<dbReference type="EMBL" id="JBHSQH010000008">
    <property type="protein sequence ID" value="MFC5973906.1"/>
    <property type="molecule type" value="Genomic_DNA"/>
</dbReference>
<keyword evidence="3" id="KW-1185">Reference proteome</keyword>
<proteinExistence type="predicted"/>
<evidence type="ECO:0000313" key="2">
    <source>
        <dbReference type="EMBL" id="MFC5973906.1"/>
    </source>
</evidence>
<dbReference type="AlphaFoldDB" id="A0ABD5RTZ3"/>
<gene>
    <name evidence="2" type="ORF">ACFPYI_21490</name>
</gene>
<comment type="caution">
    <text evidence="2">The sequence shown here is derived from an EMBL/GenBank/DDBJ whole genome shotgun (WGS) entry which is preliminary data.</text>
</comment>
<feature type="transmembrane region" description="Helical" evidence="1">
    <location>
        <begin position="35"/>
        <end position="56"/>
    </location>
</feature>
<dbReference type="Proteomes" id="UP001596099">
    <property type="component" value="Unassembled WGS sequence"/>
</dbReference>
<name>A0ABD5RTZ3_9EURY</name>
<evidence type="ECO:0000256" key="1">
    <source>
        <dbReference type="SAM" id="Phobius"/>
    </source>
</evidence>
<dbReference type="RefSeq" id="WP_247421612.1">
    <property type="nucleotide sequence ID" value="NZ_JALLGW010000006.1"/>
</dbReference>
<sequence length="71" mass="7362">MPRPLDTDALVTLAAIVLCGVVVVPLLALSADDGLLALSAWVVGVTLSYAVAVGVAGDRRTRRSRSDVTEK</sequence>
<protein>
    <submittedName>
        <fullName evidence="2">Uncharacterized protein</fullName>
    </submittedName>
</protein>
<accession>A0ABD5RTZ3</accession>
<reference evidence="2 3" key="1">
    <citation type="journal article" date="2019" name="Int. J. Syst. Evol. Microbiol.">
        <title>The Global Catalogue of Microorganisms (GCM) 10K type strain sequencing project: providing services to taxonomists for standard genome sequencing and annotation.</title>
        <authorList>
            <consortium name="The Broad Institute Genomics Platform"/>
            <consortium name="The Broad Institute Genome Sequencing Center for Infectious Disease"/>
            <person name="Wu L."/>
            <person name="Ma J."/>
        </authorList>
    </citation>
    <scope>NUCLEOTIDE SEQUENCE [LARGE SCALE GENOMIC DNA]</scope>
    <source>
        <strain evidence="2 3">CGMCC 1.12543</strain>
    </source>
</reference>
<organism evidence="2 3">
    <name type="scientific">Halomarina salina</name>
    <dbReference type="NCBI Taxonomy" id="1872699"/>
    <lineage>
        <taxon>Archaea</taxon>
        <taxon>Methanobacteriati</taxon>
        <taxon>Methanobacteriota</taxon>
        <taxon>Stenosarchaea group</taxon>
        <taxon>Halobacteria</taxon>
        <taxon>Halobacteriales</taxon>
        <taxon>Natronomonadaceae</taxon>
        <taxon>Halomarina</taxon>
    </lineage>
</organism>